<dbReference type="EC" id="2.4.1.143" evidence="5"/>
<proteinExistence type="inferred from homology"/>
<dbReference type="Proteomes" id="UP000823941">
    <property type="component" value="Chromosome 6"/>
</dbReference>
<evidence type="ECO:0000256" key="13">
    <source>
        <dbReference type="ARBA" id="ARBA00023034"/>
    </source>
</evidence>
<comment type="pathway">
    <text evidence="3">Protein modification; protein glycosylation.</text>
</comment>
<comment type="catalytic activity">
    <reaction evidence="22">
        <text>an N(4)-{beta-D-GlcNAc-(1-&gt;2)-alpha-D-Man-(1-&gt;3)-[alpha-D-Man-(1-&gt;6)]-beta-D-Man-(1-&gt;4)-beta-D-GlcNAc-(1-&gt;4)-beta-D-GlcNAc}-L-asparaginyl-[protein] + UDP-N-acetyl-alpha-D-glucosamine = N(4)-{beta-D-GlcNAc-(1-&gt;2)-alpha-D-Man-(1-&gt;3)-[beta-D-GlcNAc-(1-&gt;2)-alpha-D-Man-(1-&gt;6)]-beta-D-Man-(1-&gt;4)-beta-D-GlcNAc-(1-&gt;4)-beta-D-GlcNAc}-L-asparaginyl-[protein] + UDP + H(+)</text>
        <dbReference type="Rhea" id="RHEA:12941"/>
        <dbReference type="Rhea" id="RHEA-COMP:13526"/>
        <dbReference type="Rhea" id="RHEA-COMP:14369"/>
        <dbReference type="ChEBI" id="CHEBI:15378"/>
        <dbReference type="ChEBI" id="CHEBI:57705"/>
        <dbReference type="ChEBI" id="CHEBI:58223"/>
        <dbReference type="ChEBI" id="CHEBI:60615"/>
        <dbReference type="ChEBI" id="CHEBI:60651"/>
        <dbReference type="EC" id="2.4.1.143"/>
    </reaction>
</comment>
<keyword evidence="17" id="KW-0464">Manganese</keyword>
<evidence type="ECO:0000256" key="12">
    <source>
        <dbReference type="ARBA" id="ARBA00022989"/>
    </source>
</evidence>
<evidence type="ECO:0000256" key="15">
    <source>
        <dbReference type="ARBA" id="ARBA00023157"/>
    </source>
</evidence>
<dbReference type="PANTHER" id="PTHR12871:SF0">
    <property type="entry name" value="ALPHA-1,6-MANNOSYL-GLYCOPROTEIN 2-BETA-N-ACETYLGLUCOSAMINYLTRANSFERASE"/>
    <property type="match status" value="1"/>
</dbReference>
<evidence type="ECO:0000256" key="5">
    <source>
        <dbReference type="ARBA" id="ARBA00012613"/>
    </source>
</evidence>
<evidence type="ECO:0000256" key="3">
    <source>
        <dbReference type="ARBA" id="ARBA00004922"/>
    </source>
</evidence>
<evidence type="ECO:0000256" key="8">
    <source>
        <dbReference type="ARBA" id="ARBA00022679"/>
    </source>
</evidence>
<protein>
    <recommendedName>
        <fullName evidence="6">Alpha-1,6-mannosyl-glycoprotein 2-beta-N-acetylglucosaminyltransferase</fullName>
        <ecNumber evidence="5">2.4.1.143</ecNumber>
    </recommendedName>
    <alternativeName>
        <fullName evidence="21">Beta-1,2-N-acetylglucosaminyltransferase II</fullName>
    </alternativeName>
    <alternativeName>
        <fullName evidence="20">GlcNAc-T II</fullName>
    </alternativeName>
    <alternativeName>
        <fullName evidence="19">Mannoside acetylglucosaminyltransferase 2</fullName>
    </alternativeName>
    <alternativeName>
        <fullName evidence="18">N-glycosyl-oligosaccharide-glycoprotein N-acetylglucosaminyltransferase II</fullName>
    </alternativeName>
</protein>
<dbReference type="Pfam" id="PF05060">
    <property type="entry name" value="MGAT2"/>
    <property type="match status" value="1"/>
</dbReference>
<evidence type="ECO:0000256" key="17">
    <source>
        <dbReference type="ARBA" id="ARBA00023211"/>
    </source>
</evidence>
<keyword evidence="9 23" id="KW-0812">Transmembrane</keyword>
<keyword evidence="8" id="KW-0808">Transferase</keyword>
<keyword evidence="15" id="KW-1015">Disulfide bond</keyword>
<evidence type="ECO:0000256" key="20">
    <source>
        <dbReference type="ARBA" id="ARBA00032552"/>
    </source>
</evidence>
<evidence type="ECO:0000313" key="25">
    <source>
        <dbReference type="Proteomes" id="UP000823941"/>
    </source>
</evidence>
<evidence type="ECO:0000256" key="19">
    <source>
        <dbReference type="ARBA" id="ARBA00031203"/>
    </source>
</evidence>
<keyword evidence="14 23" id="KW-0472">Membrane</keyword>
<evidence type="ECO:0000256" key="1">
    <source>
        <dbReference type="ARBA" id="ARBA00001936"/>
    </source>
</evidence>
<dbReference type="Gene3D" id="3.90.550.10">
    <property type="entry name" value="Spore Coat Polysaccharide Biosynthesis Protein SpsA, Chain A"/>
    <property type="match status" value="1"/>
</dbReference>
<keyword evidence="13" id="KW-0333">Golgi apparatus</keyword>
<name>A0ABQ7QYV4_PLUXY</name>
<sequence>MLCSRNRFYVLKLGVYLLAVFIISQVLFRPRSFEKGLMNCGVEADKASLIADYIKNNANNEIRNVVKLGPLQPRDNVVVVQVHGTDPLVFFNFTENLRNVDGIEKTLLIFSHLYYNEPINSVIEEIRFAKVLQIFFPFNIQTCEDFFPGHSEYFCTLEPQCRSRGSGRDAYLAQKKHFWWWTINKVFNLPDIHLRNTVLFIEDTDVFTQDLIYMLNTLKKYAHLYCRNCELLDLGAGDLDVYNSSREDAAVKEVYRASPTKSGLALNGLVWRDLRNMGEYFCVFDDYDWRNSLQFISESAPRALLALAVIKPRVMKESTLDLESNEVLRSLFPRRLTFTTNHTDVTHTEGKGYWKDIRDRKLCLLILNMKSYDV</sequence>
<evidence type="ECO:0000256" key="4">
    <source>
        <dbReference type="ARBA" id="ARBA00011011"/>
    </source>
</evidence>
<evidence type="ECO:0000313" key="24">
    <source>
        <dbReference type="EMBL" id="KAG7310238.1"/>
    </source>
</evidence>
<keyword evidence="7" id="KW-0328">Glycosyltransferase</keyword>
<keyword evidence="12 23" id="KW-1133">Transmembrane helix</keyword>
<evidence type="ECO:0000256" key="22">
    <source>
        <dbReference type="ARBA" id="ARBA00093257"/>
    </source>
</evidence>
<dbReference type="InterPro" id="IPR029044">
    <property type="entry name" value="Nucleotide-diphossugar_trans"/>
</dbReference>
<evidence type="ECO:0000256" key="16">
    <source>
        <dbReference type="ARBA" id="ARBA00023180"/>
    </source>
</evidence>
<gene>
    <name evidence="24" type="ORF">JYU34_004796</name>
</gene>
<organism evidence="24 25">
    <name type="scientific">Plutella xylostella</name>
    <name type="common">Diamondback moth</name>
    <name type="synonym">Plutella maculipennis</name>
    <dbReference type="NCBI Taxonomy" id="51655"/>
    <lineage>
        <taxon>Eukaryota</taxon>
        <taxon>Metazoa</taxon>
        <taxon>Ecdysozoa</taxon>
        <taxon>Arthropoda</taxon>
        <taxon>Hexapoda</taxon>
        <taxon>Insecta</taxon>
        <taxon>Pterygota</taxon>
        <taxon>Neoptera</taxon>
        <taxon>Endopterygota</taxon>
        <taxon>Lepidoptera</taxon>
        <taxon>Glossata</taxon>
        <taxon>Ditrysia</taxon>
        <taxon>Yponomeutoidea</taxon>
        <taxon>Plutellidae</taxon>
        <taxon>Plutella</taxon>
    </lineage>
</organism>
<dbReference type="PANTHER" id="PTHR12871">
    <property type="entry name" value="BETA-1,2-N-ACETYLGLUCOSAMINYLTRANSFERASE II"/>
    <property type="match status" value="1"/>
</dbReference>
<comment type="similarity">
    <text evidence="4">Belongs to the glycosyltransferase 16 (GT16) protein family.</text>
</comment>
<evidence type="ECO:0000256" key="6">
    <source>
        <dbReference type="ARBA" id="ARBA00014817"/>
    </source>
</evidence>
<keyword evidence="10" id="KW-0479">Metal-binding</keyword>
<dbReference type="EMBL" id="JAHIBW010000006">
    <property type="protein sequence ID" value="KAG7310238.1"/>
    <property type="molecule type" value="Genomic_DNA"/>
</dbReference>
<evidence type="ECO:0000256" key="7">
    <source>
        <dbReference type="ARBA" id="ARBA00022676"/>
    </source>
</evidence>
<feature type="transmembrane region" description="Helical" evidence="23">
    <location>
        <begin position="9"/>
        <end position="28"/>
    </location>
</feature>
<evidence type="ECO:0000256" key="23">
    <source>
        <dbReference type="SAM" id="Phobius"/>
    </source>
</evidence>
<evidence type="ECO:0000256" key="14">
    <source>
        <dbReference type="ARBA" id="ARBA00023136"/>
    </source>
</evidence>
<evidence type="ECO:0000256" key="18">
    <source>
        <dbReference type="ARBA" id="ARBA00029663"/>
    </source>
</evidence>
<accession>A0ABQ7QYV4</accession>
<comment type="subcellular location">
    <subcellularLocation>
        <location evidence="2">Golgi apparatus membrane</location>
        <topology evidence="2">Single-pass type II membrane protein</topology>
    </subcellularLocation>
</comment>
<keyword evidence="25" id="KW-1185">Reference proteome</keyword>
<keyword evidence="11" id="KW-0735">Signal-anchor</keyword>
<evidence type="ECO:0000256" key="11">
    <source>
        <dbReference type="ARBA" id="ARBA00022968"/>
    </source>
</evidence>
<evidence type="ECO:0000256" key="10">
    <source>
        <dbReference type="ARBA" id="ARBA00022723"/>
    </source>
</evidence>
<comment type="caution">
    <text evidence="24">The sequence shown here is derived from an EMBL/GenBank/DDBJ whole genome shotgun (WGS) entry which is preliminary data.</text>
</comment>
<comment type="cofactor">
    <cofactor evidence="1">
        <name>Mn(2+)</name>
        <dbReference type="ChEBI" id="CHEBI:29035"/>
    </cofactor>
</comment>
<keyword evidence="16" id="KW-0325">Glycoprotein</keyword>
<dbReference type="InterPro" id="IPR007754">
    <property type="entry name" value="GlcNAc_II"/>
</dbReference>
<evidence type="ECO:0000256" key="21">
    <source>
        <dbReference type="ARBA" id="ARBA00032915"/>
    </source>
</evidence>
<reference evidence="24 25" key="1">
    <citation type="submission" date="2021-06" db="EMBL/GenBank/DDBJ databases">
        <title>A haploid diamondback moth (Plutella xylostella L.) genome assembly resolves 31 chromosomes and identifies a diamide resistance mutation.</title>
        <authorList>
            <person name="Ward C.M."/>
            <person name="Perry K.D."/>
            <person name="Baker G."/>
            <person name="Powis K."/>
            <person name="Heckel D.G."/>
            <person name="Baxter S.W."/>
        </authorList>
    </citation>
    <scope>NUCLEOTIDE SEQUENCE [LARGE SCALE GENOMIC DNA]</scope>
    <source>
        <strain evidence="24 25">LV</strain>
        <tissue evidence="24">Single pupa</tissue>
    </source>
</reference>
<evidence type="ECO:0000256" key="9">
    <source>
        <dbReference type="ARBA" id="ARBA00022692"/>
    </source>
</evidence>
<evidence type="ECO:0000256" key="2">
    <source>
        <dbReference type="ARBA" id="ARBA00004323"/>
    </source>
</evidence>